<comment type="caution">
    <text evidence="1">The sequence shown here is derived from an EMBL/GenBank/DDBJ whole genome shotgun (WGS) entry which is preliminary data.</text>
</comment>
<keyword evidence="2" id="KW-1185">Reference proteome</keyword>
<organism evidence="1 2">
    <name type="scientific">Mycena albidolilacea</name>
    <dbReference type="NCBI Taxonomy" id="1033008"/>
    <lineage>
        <taxon>Eukaryota</taxon>
        <taxon>Fungi</taxon>
        <taxon>Dikarya</taxon>
        <taxon>Basidiomycota</taxon>
        <taxon>Agaricomycotina</taxon>
        <taxon>Agaricomycetes</taxon>
        <taxon>Agaricomycetidae</taxon>
        <taxon>Agaricales</taxon>
        <taxon>Marasmiineae</taxon>
        <taxon>Mycenaceae</taxon>
        <taxon>Mycena</taxon>
    </lineage>
</organism>
<name>A0AAD6ZTU2_9AGAR</name>
<proteinExistence type="predicted"/>
<evidence type="ECO:0000313" key="1">
    <source>
        <dbReference type="EMBL" id="KAJ7336980.1"/>
    </source>
</evidence>
<evidence type="ECO:0000313" key="2">
    <source>
        <dbReference type="Proteomes" id="UP001218218"/>
    </source>
</evidence>
<dbReference type="EMBL" id="JARIHO010000030">
    <property type="protein sequence ID" value="KAJ7336980.1"/>
    <property type="molecule type" value="Genomic_DNA"/>
</dbReference>
<dbReference type="AlphaFoldDB" id="A0AAD6ZTU2"/>
<reference evidence="1" key="1">
    <citation type="submission" date="2023-03" db="EMBL/GenBank/DDBJ databases">
        <title>Massive genome expansion in bonnet fungi (Mycena s.s.) driven by repeated elements and novel gene families across ecological guilds.</title>
        <authorList>
            <consortium name="Lawrence Berkeley National Laboratory"/>
            <person name="Harder C.B."/>
            <person name="Miyauchi S."/>
            <person name="Viragh M."/>
            <person name="Kuo A."/>
            <person name="Thoen E."/>
            <person name="Andreopoulos B."/>
            <person name="Lu D."/>
            <person name="Skrede I."/>
            <person name="Drula E."/>
            <person name="Henrissat B."/>
            <person name="Morin E."/>
            <person name="Kohler A."/>
            <person name="Barry K."/>
            <person name="LaButti K."/>
            <person name="Morin E."/>
            <person name="Salamov A."/>
            <person name="Lipzen A."/>
            <person name="Mereny Z."/>
            <person name="Hegedus B."/>
            <person name="Baldrian P."/>
            <person name="Stursova M."/>
            <person name="Weitz H."/>
            <person name="Taylor A."/>
            <person name="Grigoriev I.V."/>
            <person name="Nagy L.G."/>
            <person name="Martin F."/>
            <person name="Kauserud H."/>
        </authorList>
    </citation>
    <scope>NUCLEOTIDE SEQUENCE</scope>
    <source>
        <strain evidence="1">CBHHK002</strain>
    </source>
</reference>
<dbReference type="Proteomes" id="UP001218218">
    <property type="component" value="Unassembled WGS sequence"/>
</dbReference>
<accession>A0AAD6ZTU2</accession>
<sequence length="139" mass="15344">MSTPQPLTLTTLRCLTRTCSGISNTGKQNSMLVKREQGWGLWSTRPGRLERQPSGWLLPTQAPLAPQSPKPFKTLTEVEDEDSNEFDGGLGWWKRWKCHVDEYTGVAGEQMDAVEGSTEVTCIACGGWGGSVMRTNVLE</sequence>
<protein>
    <submittedName>
        <fullName evidence="1">Uncharacterized protein</fullName>
    </submittedName>
</protein>
<gene>
    <name evidence="1" type="ORF">DFH08DRAFT_813276</name>
</gene>